<keyword evidence="6" id="KW-0539">Nucleus</keyword>
<accession>A0A8K0D3C0</accession>
<feature type="binding site" evidence="8">
    <location>
        <position position="68"/>
    </location>
    <ligand>
        <name>Zn(2+)</name>
        <dbReference type="ChEBI" id="CHEBI:29105"/>
    </ligand>
</feature>
<feature type="domain" description="C2H2-type" evidence="9">
    <location>
        <begin position="187"/>
        <end position="214"/>
    </location>
</feature>
<evidence type="ECO:0000256" key="8">
    <source>
        <dbReference type="PROSITE-ProRule" id="PRU01263"/>
    </source>
</evidence>
<protein>
    <submittedName>
        <fullName evidence="11">Uncharacterized protein</fullName>
    </submittedName>
</protein>
<comment type="subcellular location">
    <subcellularLocation>
        <location evidence="1">Nucleus</location>
    </subcellularLocation>
</comment>
<dbReference type="GO" id="GO:0000977">
    <property type="term" value="F:RNA polymerase II transcription regulatory region sequence-specific DNA binding"/>
    <property type="evidence" value="ECO:0007669"/>
    <property type="project" value="TreeGrafter"/>
</dbReference>
<reference evidence="11" key="1">
    <citation type="submission" date="2019-08" db="EMBL/GenBank/DDBJ databases">
        <title>The genome of the North American firefly Photinus pyralis.</title>
        <authorList>
            <consortium name="Photinus pyralis genome working group"/>
            <person name="Fallon T.R."/>
            <person name="Sander Lower S.E."/>
            <person name="Weng J.-K."/>
        </authorList>
    </citation>
    <scope>NUCLEOTIDE SEQUENCE</scope>
    <source>
        <strain evidence="11">TRF0915ILg1</strain>
        <tissue evidence="11">Whole body</tissue>
    </source>
</reference>
<evidence type="ECO:0000256" key="2">
    <source>
        <dbReference type="ARBA" id="ARBA00022723"/>
    </source>
</evidence>
<name>A0A8K0D3C0_IGNLU</name>
<gene>
    <name evidence="11" type="ORF">ILUMI_07538</name>
</gene>
<dbReference type="AlphaFoldDB" id="A0A8K0D3C0"/>
<feature type="binding site" evidence="8">
    <location>
        <position position="71"/>
    </location>
    <ligand>
        <name>Zn(2+)</name>
        <dbReference type="ChEBI" id="CHEBI:29105"/>
    </ligand>
</feature>
<evidence type="ECO:0000259" key="10">
    <source>
        <dbReference type="PROSITE" id="PS51915"/>
    </source>
</evidence>
<evidence type="ECO:0000256" key="3">
    <source>
        <dbReference type="ARBA" id="ARBA00022737"/>
    </source>
</evidence>
<evidence type="ECO:0000256" key="4">
    <source>
        <dbReference type="ARBA" id="ARBA00022771"/>
    </source>
</evidence>
<dbReference type="PANTHER" id="PTHR24381">
    <property type="entry name" value="ZINC FINGER PROTEIN"/>
    <property type="match status" value="1"/>
</dbReference>
<feature type="domain" description="ZAD" evidence="10">
    <location>
        <begin position="16"/>
        <end position="95"/>
    </location>
</feature>
<dbReference type="GO" id="GO:0008270">
    <property type="term" value="F:zinc ion binding"/>
    <property type="evidence" value="ECO:0007669"/>
    <property type="project" value="UniProtKB-UniRule"/>
</dbReference>
<evidence type="ECO:0000256" key="1">
    <source>
        <dbReference type="ARBA" id="ARBA00004123"/>
    </source>
</evidence>
<evidence type="ECO:0000256" key="7">
    <source>
        <dbReference type="PROSITE-ProRule" id="PRU00042"/>
    </source>
</evidence>
<dbReference type="PROSITE" id="PS50157">
    <property type="entry name" value="ZINC_FINGER_C2H2_2"/>
    <property type="match status" value="1"/>
</dbReference>
<evidence type="ECO:0000259" key="9">
    <source>
        <dbReference type="PROSITE" id="PS50157"/>
    </source>
</evidence>
<feature type="binding site" evidence="8">
    <location>
        <position position="18"/>
    </location>
    <ligand>
        <name>Zn(2+)</name>
        <dbReference type="ChEBI" id="CHEBI:29105"/>
    </ligand>
</feature>
<keyword evidence="4 7" id="KW-0863">Zinc-finger</keyword>
<dbReference type="InterPro" id="IPR012934">
    <property type="entry name" value="Znf_AD"/>
</dbReference>
<sequence>MLKTKMEINPLKFNVKICRTCMNQFSDTSQVVSLDSSDSLTNSLTVREKLSLFVPELNLNGMFSSVICIECAAALEFVYAFKRKCLETDEQIKQISKKEVSEKEETQSLEIINVFSLSNNSDLEKSLNGTEANQSSDSNTSSVLRIKGDEGVVKEVNQNNNLGDYLTCDYTLFETLDIAFNKKMMLYKCNICSYNVTHKVGLNFHMKMHLKERSHWCNKCDVNKSLNIHLMNHIHSHRKKVKHYISTAFISRIIVYHKQRSRETLFSCLKCEYITPKVNDLKMHLKNHRDKNT</sequence>
<feature type="binding site" evidence="8">
    <location>
        <position position="21"/>
    </location>
    <ligand>
        <name>Zn(2+)</name>
        <dbReference type="ChEBI" id="CHEBI:29105"/>
    </ligand>
</feature>
<comment type="caution">
    <text evidence="11">The sequence shown here is derived from an EMBL/GenBank/DDBJ whole genome shotgun (WGS) entry which is preliminary data.</text>
</comment>
<keyword evidence="2 8" id="KW-0479">Metal-binding</keyword>
<dbReference type="SMART" id="SM00868">
    <property type="entry name" value="zf-AD"/>
    <property type="match status" value="1"/>
</dbReference>
<evidence type="ECO:0000313" key="12">
    <source>
        <dbReference type="Proteomes" id="UP000801492"/>
    </source>
</evidence>
<proteinExistence type="predicted"/>
<evidence type="ECO:0000313" key="11">
    <source>
        <dbReference type="EMBL" id="KAF2898628.1"/>
    </source>
</evidence>
<dbReference type="PANTHER" id="PTHR24381:SF393">
    <property type="entry name" value="CHROMATIN-LINKED ADAPTOR FOR MSL PROTEINS, ISOFORM B"/>
    <property type="match status" value="1"/>
</dbReference>
<organism evidence="11 12">
    <name type="scientific">Ignelater luminosus</name>
    <name type="common">Cucubano</name>
    <name type="synonym">Pyrophorus luminosus</name>
    <dbReference type="NCBI Taxonomy" id="2038154"/>
    <lineage>
        <taxon>Eukaryota</taxon>
        <taxon>Metazoa</taxon>
        <taxon>Ecdysozoa</taxon>
        <taxon>Arthropoda</taxon>
        <taxon>Hexapoda</taxon>
        <taxon>Insecta</taxon>
        <taxon>Pterygota</taxon>
        <taxon>Neoptera</taxon>
        <taxon>Endopterygota</taxon>
        <taxon>Coleoptera</taxon>
        <taxon>Polyphaga</taxon>
        <taxon>Elateriformia</taxon>
        <taxon>Elateroidea</taxon>
        <taxon>Elateridae</taxon>
        <taxon>Agrypninae</taxon>
        <taxon>Pyrophorini</taxon>
        <taxon>Ignelater</taxon>
    </lineage>
</organism>
<dbReference type="PROSITE" id="PS00028">
    <property type="entry name" value="ZINC_FINGER_C2H2_1"/>
    <property type="match status" value="1"/>
</dbReference>
<keyword evidence="5 8" id="KW-0862">Zinc</keyword>
<dbReference type="Gene3D" id="3.30.160.60">
    <property type="entry name" value="Classic Zinc Finger"/>
    <property type="match status" value="1"/>
</dbReference>
<dbReference type="OrthoDB" id="6737190at2759"/>
<dbReference type="InterPro" id="IPR013087">
    <property type="entry name" value="Znf_C2H2_type"/>
</dbReference>
<dbReference type="Pfam" id="PF07776">
    <property type="entry name" value="zf-AD"/>
    <property type="match status" value="1"/>
</dbReference>
<dbReference type="Proteomes" id="UP000801492">
    <property type="component" value="Unassembled WGS sequence"/>
</dbReference>
<dbReference type="SUPFAM" id="SSF57667">
    <property type="entry name" value="beta-beta-alpha zinc fingers"/>
    <property type="match status" value="1"/>
</dbReference>
<evidence type="ECO:0000256" key="6">
    <source>
        <dbReference type="ARBA" id="ARBA00023242"/>
    </source>
</evidence>
<dbReference type="InterPro" id="IPR036236">
    <property type="entry name" value="Znf_C2H2_sf"/>
</dbReference>
<dbReference type="PROSITE" id="PS51915">
    <property type="entry name" value="ZAD"/>
    <property type="match status" value="1"/>
</dbReference>
<dbReference type="SUPFAM" id="SSF57716">
    <property type="entry name" value="Glucocorticoid receptor-like (DNA-binding domain)"/>
    <property type="match status" value="1"/>
</dbReference>
<dbReference type="GO" id="GO:0005634">
    <property type="term" value="C:nucleus"/>
    <property type="evidence" value="ECO:0007669"/>
    <property type="project" value="UniProtKB-SubCell"/>
</dbReference>
<dbReference type="EMBL" id="VTPC01003375">
    <property type="protein sequence ID" value="KAF2898628.1"/>
    <property type="molecule type" value="Genomic_DNA"/>
</dbReference>
<dbReference type="GO" id="GO:0000981">
    <property type="term" value="F:DNA-binding transcription factor activity, RNA polymerase II-specific"/>
    <property type="evidence" value="ECO:0007669"/>
    <property type="project" value="TreeGrafter"/>
</dbReference>
<evidence type="ECO:0000256" key="5">
    <source>
        <dbReference type="ARBA" id="ARBA00022833"/>
    </source>
</evidence>
<dbReference type="Gene3D" id="3.40.1800.20">
    <property type="match status" value="1"/>
</dbReference>
<keyword evidence="12" id="KW-1185">Reference proteome</keyword>
<keyword evidence="3" id="KW-0677">Repeat</keyword>
<dbReference type="SMART" id="SM00355">
    <property type="entry name" value="ZnF_C2H2"/>
    <property type="match status" value="3"/>
</dbReference>